<evidence type="ECO:0000256" key="3">
    <source>
        <dbReference type="PROSITE-ProRule" id="PRU00284"/>
    </source>
</evidence>
<name>A0ABT5KM64_9BURK</name>
<keyword evidence="1" id="KW-0488">Methylation</keyword>
<dbReference type="Pfam" id="PF00672">
    <property type="entry name" value="HAMP"/>
    <property type="match status" value="1"/>
</dbReference>
<dbReference type="PROSITE" id="PS50885">
    <property type="entry name" value="HAMP"/>
    <property type="match status" value="1"/>
</dbReference>
<dbReference type="PANTHER" id="PTHR43531">
    <property type="entry name" value="PROTEIN ICFG"/>
    <property type="match status" value="1"/>
</dbReference>
<reference evidence="7 8" key="1">
    <citation type="submission" date="2022-10" db="EMBL/GenBank/DDBJ databases">
        <title>paucibacter sp. hw8 Genome sequencing.</title>
        <authorList>
            <person name="Park S."/>
        </authorList>
    </citation>
    <scope>NUCLEOTIDE SEQUENCE [LARGE SCALE GENOMIC DNA]</scope>
    <source>
        <strain evidence="8">hw8</strain>
    </source>
</reference>
<keyword evidence="3" id="KW-0807">Transducer</keyword>
<dbReference type="RefSeq" id="WP_273595123.1">
    <property type="nucleotide sequence ID" value="NZ_JAQQXS010000002.1"/>
</dbReference>
<evidence type="ECO:0000259" key="5">
    <source>
        <dbReference type="PROSITE" id="PS50111"/>
    </source>
</evidence>
<dbReference type="Pfam" id="PF00015">
    <property type="entry name" value="MCPsignal"/>
    <property type="match status" value="1"/>
</dbReference>
<dbReference type="InterPro" id="IPR004090">
    <property type="entry name" value="Chemotax_Me-accpt_rcpt"/>
</dbReference>
<dbReference type="PANTHER" id="PTHR43531:SF14">
    <property type="entry name" value="METHYL-ACCEPTING CHEMOTAXIS PROTEIN I-RELATED"/>
    <property type="match status" value="1"/>
</dbReference>
<feature type="domain" description="Methyl-accepting transducer" evidence="5">
    <location>
        <begin position="272"/>
        <end position="501"/>
    </location>
</feature>
<keyword evidence="8" id="KW-1185">Reference proteome</keyword>
<gene>
    <name evidence="7" type="ORF">PRZ01_02210</name>
</gene>
<dbReference type="InterPro" id="IPR004089">
    <property type="entry name" value="MCPsignal_dom"/>
</dbReference>
<keyword evidence="4" id="KW-0812">Transmembrane</keyword>
<evidence type="ECO:0000256" key="1">
    <source>
        <dbReference type="ARBA" id="ARBA00022481"/>
    </source>
</evidence>
<keyword evidence="4" id="KW-0472">Membrane</keyword>
<proteinExistence type="inferred from homology"/>
<dbReference type="EMBL" id="JAQQXS010000002">
    <property type="protein sequence ID" value="MDC8784001.1"/>
    <property type="molecule type" value="Genomic_DNA"/>
</dbReference>
<dbReference type="Gene3D" id="1.10.287.950">
    <property type="entry name" value="Methyl-accepting chemotaxis protein"/>
    <property type="match status" value="1"/>
</dbReference>
<dbReference type="InterPro" id="IPR003660">
    <property type="entry name" value="HAMP_dom"/>
</dbReference>
<evidence type="ECO:0000259" key="6">
    <source>
        <dbReference type="PROSITE" id="PS50885"/>
    </source>
</evidence>
<feature type="transmembrane region" description="Helical" evidence="4">
    <location>
        <begin position="194"/>
        <end position="213"/>
    </location>
</feature>
<dbReference type="SMART" id="SM00304">
    <property type="entry name" value="HAMP"/>
    <property type="match status" value="1"/>
</dbReference>
<accession>A0ABT5KM64</accession>
<comment type="similarity">
    <text evidence="2">Belongs to the methyl-accepting chemotaxis (MCP) protein family.</text>
</comment>
<dbReference type="Pfam" id="PF12729">
    <property type="entry name" value="4HB_MCP_1"/>
    <property type="match status" value="1"/>
</dbReference>
<dbReference type="SUPFAM" id="SSF58104">
    <property type="entry name" value="Methyl-accepting chemotaxis protein (MCP) signaling domain"/>
    <property type="match status" value="1"/>
</dbReference>
<comment type="caution">
    <text evidence="7">The sequence shown here is derived from an EMBL/GenBank/DDBJ whole genome shotgun (WGS) entry which is preliminary data.</text>
</comment>
<sequence length="517" mass="54612">MTLNDYKISTRLIAAFVLVALFSAIIGVQGLSNAAHINDSAVQMYEKDMQGLSSMKESNIDLIYVSRDVRNALLAQNLDDRGKALDKFKTDYGLFKKNLAEARPKYWSEKGKAEFAKLDSLLSQYDPLVASLVEKIQASSLGNVGEVTTYLFQKVVPVVSQVDDQLTALADIKAANAEAAVKESAAVYASSRNWAIALILLSVGVGVGLGLWISRSVTAGLSRAIAGAEQMSQGDLRNALAVVGKDETATLLQTLEKMRHTLQGIVSTVRGNAESVATASAQIAQGNADLSQRTEEQASALEETAATMDELGATVRNNADNSQQANQLAKNASTVATEGGSVVSKVVETMRGINDSSKRISDIIAVIDGIAFQTNILALNAAVEAARAGEQGRGFAVVASEVRSLAQRSAEAAKEIKSLIATSVERVEQGTTLVDAAGHTMTQIVGAISRVTDIVGEISSASTEQSAGVSQVGEAITQMDRVTQQNAALVEQSAAAAESLRQQADQLVEATAFFKVR</sequence>
<dbReference type="CDD" id="cd11386">
    <property type="entry name" value="MCP_signal"/>
    <property type="match status" value="1"/>
</dbReference>
<evidence type="ECO:0000256" key="4">
    <source>
        <dbReference type="SAM" id="Phobius"/>
    </source>
</evidence>
<feature type="domain" description="HAMP" evidence="6">
    <location>
        <begin position="215"/>
        <end position="267"/>
    </location>
</feature>
<dbReference type="PRINTS" id="PR00260">
    <property type="entry name" value="CHEMTRNSDUCR"/>
</dbReference>
<keyword evidence="4" id="KW-1133">Transmembrane helix</keyword>
<protein>
    <submittedName>
        <fullName evidence="7">Methyl-accepting chemotaxis protein</fullName>
    </submittedName>
</protein>
<organism evidence="7 8">
    <name type="scientific">Roseateles koreensis</name>
    <dbReference type="NCBI Taxonomy" id="2987526"/>
    <lineage>
        <taxon>Bacteria</taxon>
        <taxon>Pseudomonadati</taxon>
        <taxon>Pseudomonadota</taxon>
        <taxon>Betaproteobacteria</taxon>
        <taxon>Burkholderiales</taxon>
        <taxon>Sphaerotilaceae</taxon>
        <taxon>Roseateles</taxon>
    </lineage>
</organism>
<dbReference type="SMART" id="SM00283">
    <property type="entry name" value="MA"/>
    <property type="match status" value="1"/>
</dbReference>
<dbReference type="InterPro" id="IPR024478">
    <property type="entry name" value="HlyB_4HB_MCP"/>
</dbReference>
<dbReference type="InterPro" id="IPR051310">
    <property type="entry name" value="MCP_chemotaxis"/>
</dbReference>
<evidence type="ECO:0000313" key="7">
    <source>
        <dbReference type="EMBL" id="MDC8784001.1"/>
    </source>
</evidence>
<dbReference type="PROSITE" id="PS50111">
    <property type="entry name" value="CHEMOTAXIS_TRANSDUC_2"/>
    <property type="match status" value="1"/>
</dbReference>
<evidence type="ECO:0000313" key="8">
    <source>
        <dbReference type="Proteomes" id="UP001219862"/>
    </source>
</evidence>
<evidence type="ECO:0000256" key="2">
    <source>
        <dbReference type="ARBA" id="ARBA00029447"/>
    </source>
</evidence>
<dbReference type="CDD" id="cd06225">
    <property type="entry name" value="HAMP"/>
    <property type="match status" value="1"/>
</dbReference>
<dbReference type="Proteomes" id="UP001219862">
    <property type="component" value="Unassembled WGS sequence"/>
</dbReference>